<dbReference type="OrthoDB" id="18139at2759"/>
<dbReference type="PIRSF" id="PIRSF008756">
    <property type="entry name" value="P_tr_PHO88"/>
    <property type="match status" value="1"/>
</dbReference>
<proteinExistence type="predicted"/>
<evidence type="ECO:0000313" key="2">
    <source>
        <dbReference type="EMBL" id="KAJ2923731.1"/>
    </source>
</evidence>
<dbReference type="PANTHER" id="PTHR28112:SF1">
    <property type="entry name" value="SRP-INDEPENDENT TARGETING PROTEIN 3"/>
    <property type="match status" value="1"/>
</dbReference>
<dbReference type="Pfam" id="PF10032">
    <property type="entry name" value="Pho88"/>
    <property type="match status" value="1"/>
</dbReference>
<evidence type="ECO:0000313" key="3">
    <source>
        <dbReference type="Proteomes" id="UP001140091"/>
    </source>
</evidence>
<keyword evidence="1" id="KW-0472">Membrane</keyword>
<feature type="transmembrane region" description="Helical" evidence="1">
    <location>
        <begin position="30"/>
        <end position="50"/>
    </location>
</feature>
<evidence type="ECO:0000256" key="1">
    <source>
        <dbReference type="SAM" id="Phobius"/>
    </source>
</evidence>
<dbReference type="InterPro" id="IPR012098">
    <property type="entry name" value="SND3_fun"/>
</dbReference>
<gene>
    <name evidence="2" type="ORF">H1R20_g13368</name>
</gene>
<comment type="caution">
    <text evidence="2">The sequence shown here is derived from an EMBL/GenBank/DDBJ whole genome shotgun (WGS) entry which is preliminary data.</text>
</comment>
<dbReference type="AlphaFoldDB" id="A0A9W8IVI0"/>
<protein>
    <recommendedName>
        <fullName evidence="4">Inorganic phosphate transport PHO88</fullName>
    </recommendedName>
</protein>
<organism evidence="2 3">
    <name type="scientific">Candolleomyces eurysporus</name>
    <dbReference type="NCBI Taxonomy" id="2828524"/>
    <lineage>
        <taxon>Eukaryota</taxon>
        <taxon>Fungi</taxon>
        <taxon>Dikarya</taxon>
        <taxon>Basidiomycota</taxon>
        <taxon>Agaricomycotina</taxon>
        <taxon>Agaricomycetes</taxon>
        <taxon>Agaricomycetidae</taxon>
        <taxon>Agaricales</taxon>
        <taxon>Agaricineae</taxon>
        <taxon>Psathyrellaceae</taxon>
        <taxon>Candolleomyces</taxon>
    </lineage>
</organism>
<dbReference type="GO" id="GO:0005783">
    <property type="term" value="C:endoplasmic reticulum"/>
    <property type="evidence" value="ECO:0007669"/>
    <property type="project" value="InterPro"/>
</dbReference>
<dbReference type="PANTHER" id="PTHR28112">
    <property type="entry name" value="SRP-INDEPENDENT TARGETING PROTEIN 3"/>
    <property type="match status" value="1"/>
</dbReference>
<dbReference type="Proteomes" id="UP001140091">
    <property type="component" value="Unassembled WGS sequence"/>
</dbReference>
<keyword evidence="1" id="KW-0812">Transmembrane</keyword>
<dbReference type="EMBL" id="JANBPK010001288">
    <property type="protein sequence ID" value="KAJ2923731.1"/>
    <property type="molecule type" value="Genomic_DNA"/>
</dbReference>
<accession>A0A9W8IVI0</accession>
<name>A0A9W8IVI0_9AGAR</name>
<keyword evidence="1" id="KW-1133">Transmembrane helix</keyword>
<evidence type="ECO:0008006" key="4">
    <source>
        <dbReference type="Google" id="ProtNLM"/>
    </source>
</evidence>
<sequence>MSGGAQNLVISLGAMQLARKIPFEDPDVLLYVRIGYVSVQLIVLAIYYYVSTQVKKKNDLTVLKYVEPPAPMSGEDGKLVTTTVRDYDLQQTSAGLRGVYTGVAMMGVMHIYFKFTQPLFIQSLMGLKSLYDAKIVQIYLLGKPATGDLQRPFKVASMFGAPTGPQTDAAAIAEAEKKVGKKDD</sequence>
<reference evidence="2" key="1">
    <citation type="submission" date="2022-06" db="EMBL/GenBank/DDBJ databases">
        <title>Genome Sequence of Candolleomyces eurysporus.</title>
        <authorList>
            <person name="Buettner E."/>
        </authorList>
    </citation>
    <scope>NUCLEOTIDE SEQUENCE</scope>
    <source>
        <strain evidence="2">VTCC 930004</strain>
    </source>
</reference>
<feature type="non-terminal residue" evidence="2">
    <location>
        <position position="1"/>
    </location>
</feature>
<keyword evidence="3" id="KW-1185">Reference proteome</keyword>
<dbReference type="GO" id="GO:0005739">
    <property type="term" value="C:mitochondrion"/>
    <property type="evidence" value="ECO:0007669"/>
    <property type="project" value="TreeGrafter"/>
</dbReference>
<dbReference type="GO" id="GO:0045047">
    <property type="term" value="P:protein targeting to ER"/>
    <property type="evidence" value="ECO:0007669"/>
    <property type="project" value="InterPro"/>
</dbReference>